<organism evidence="4 5">
    <name type="scientific">Nocardia rhizosphaerihabitans</name>
    <dbReference type="NCBI Taxonomy" id="1691570"/>
    <lineage>
        <taxon>Bacteria</taxon>
        <taxon>Bacillati</taxon>
        <taxon>Actinomycetota</taxon>
        <taxon>Actinomycetes</taxon>
        <taxon>Mycobacteriales</taxon>
        <taxon>Nocardiaceae</taxon>
        <taxon>Nocardia</taxon>
    </lineage>
</organism>
<name>A0ABQ2KKD4_9NOCA</name>
<dbReference type="InterPro" id="IPR041583">
    <property type="entry name" value="TetR_C_31"/>
</dbReference>
<dbReference type="RefSeq" id="WP_229739929.1">
    <property type="nucleotide sequence ID" value="NZ_BMNE01000004.1"/>
</dbReference>
<dbReference type="Pfam" id="PF17940">
    <property type="entry name" value="TetR_C_31"/>
    <property type="match status" value="1"/>
</dbReference>
<dbReference type="PROSITE" id="PS50977">
    <property type="entry name" value="HTH_TETR_2"/>
    <property type="match status" value="1"/>
</dbReference>
<evidence type="ECO:0000256" key="1">
    <source>
        <dbReference type="ARBA" id="ARBA00023125"/>
    </source>
</evidence>
<dbReference type="InterPro" id="IPR001647">
    <property type="entry name" value="HTH_TetR"/>
</dbReference>
<reference evidence="5" key="1">
    <citation type="journal article" date="2019" name="Int. J. Syst. Evol. Microbiol.">
        <title>The Global Catalogue of Microorganisms (GCM) 10K type strain sequencing project: providing services to taxonomists for standard genome sequencing and annotation.</title>
        <authorList>
            <consortium name="The Broad Institute Genomics Platform"/>
            <consortium name="The Broad Institute Genome Sequencing Center for Infectious Disease"/>
            <person name="Wu L."/>
            <person name="Ma J."/>
        </authorList>
    </citation>
    <scope>NUCLEOTIDE SEQUENCE [LARGE SCALE GENOMIC DNA]</scope>
    <source>
        <strain evidence="5">CGMCC 4.7329</strain>
    </source>
</reference>
<keyword evidence="5" id="KW-1185">Reference proteome</keyword>
<dbReference type="InterPro" id="IPR009057">
    <property type="entry name" value="Homeodomain-like_sf"/>
</dbReference>
<dbReference type="Proteomes" id="UP000658127">
    <property type="component" value="Unassembled WGS sequence"/>
</dbReference>
<gene>
    <name evidence="4" type="ORF">GCM10011610_36740</name>
</gene>
<feature type="DNA-binding region" description="H-T-H motif" evidence="2">
    <location>
        <begin position="26"/>
        <end position="45"/>
    </location>
</feature>
<comment type="caution">
    <text evidence="4">The sequence shown here is derived from an EMBL/GenBank/DDBJ whole genome shotgun (WGS) entry which is preliminary data.</text>
</comment>
<evidence type="ECO:0000256" key="2">
    <source>
        <dbReference type="PROSITE-ProRule" id="PRU00335"/>
    </source>
</evidence>
<sequence length="237" mass="25329">MSTDRRGQIVAGAIDLIATRGIRALTHRAVDTQLELPAGSTSYYFRTRHALIEAVADGITTRSRTDFAAAQRRRTADVAHTIAGQPEPPADVTPGIPAGPRELTADIAYDFPAAQRQSTAEIARDIAAWLAHLLKHRRNELIARHALIVEVLSDPDLHARLAGSLFSLERATELFTALGAADPAAAAGDFLAVLEGLVFDRFAGLRADQPATAEQLAGPLSQFLASASCDYSQPNSE</sequence>
<proteinExistence type="predicted"/>
<evidence type="ECO:0000313" key="5">
    <source>
        <dbReference type="Proteomes" id="UP000658127"/>
    </source>
</evidence>
<evidence type="ECO:0000313" key="4">
    <source>
        <dbReference type="EMBL" id="GGN83945.1"/>
    </source>
</evidence>
<feature type="domain" description="HTH tetR-type" evidence="3">
    <location>
        <begin position="3"/>
        <end position="63"/>
    </location>
</feature>
<dbReference type="SUPFAM" id="SSF46689">
    <property type="entry name" value="Homeodomain-like"/>
    <property type="match status" value="1"/>
</dbReference>
<dbReference type="Gene3D" id="1.10.357.10">
    <property type="entry name" value="Tetracycline Repressor, domain 2"/>
    <property type="match status" value="2"/>
</dbReference>
<protein>
    <recommendedName>
        <fullName evidence="3">HTH tetR-type domain-containing protein</fullName>
    </recommendedName>
</protein>
<keyword evidence="1 2" id="KW-0238">DNA-binding</keyword>
<dbReference type="EMBL" id="BMNE01000004">
    <property type="protein sequence ID" value="GGN83945.1"/>
    <property type="molecule type" value="Genomic_DNA"/>
</dbReference>
<evidence type="ECO:0000259" key="3">
    <source>
        <dbReference type="PROSITE" id="PS50977"/>
    </source>
</evidence>
<accession>A0ABQ2KKD4</accession>